<protein>
    <submittedName>
        <fullName evidence="1">Uncharacterized protein</fullName>
    </submittedName>
</protein>
<comment type="caution">
    <text evidence="1">The sequence shown here is derived from an EMBL/GenBank/DDBJ whole genome shotgun (WGS) entry which is preliminary data.</text>
</comment>
<evidence type="ECO:0000313" key="2">
    <source>
        <dbReference type="Proteomes" id="UP000549394"/>
    </source>
</evidence>
<dbReference type="Proteomes" id="UP000549394">
    <property type="component" value="Unassembled WGS sequence"/>
</dbReference>
<reference evidence="1 2" key="1">
    <citation type="submission" date="2020-08" db="EMBL/GenBank/DDBJ databases">
        <authorList>
            <person name="Hejnol A."/>
        </authorList>
    </citation>
    <scope>NUCLEOTIDE SEQUENCE [LARGE SCALE GENOMIC DNA]</scope>
</reference>
<evidence type="ECO:0000313" key="1">
    <source>
        <dbReference type="EMBL" id="CAD5115908.1"/>
    </source>
</evidence>
<organism evidence="1 2">
    <name type="scientific">Dimorphilus gyrociliatus</name>
    <dbReference type="NCBI Taxonomy" id="2664684"/>
    <lineage>
        <taxon>Eukaryota</taxon>
        <taxon>Metazoa</taxon>
        <taxon>Spiralia</taxon>
        <taxon>Lophotrochozoa</taxon>
        <taxon>Annelida</taxon>
        <taxon>Polychaeta</taxon>
        <taxon>Polychaeta incertae sedis</taxon>
        <taxon>Dinophilidae</taxon>
        <taxon>Dimorphilus</taxon>
    </lineage>
</organism>
<sequence>MSEYGSDILNSPNCRAKLRDLNITQEDFMQEFHEYAIRYYNHYKIYTRKLLNRSSRLFLIFTIQTIGEQNFLLIYVYIPQRQTCIQRLLDVHLLRNSDDIIQVIKGSIYPIYNKVIGYTILGNKHFKINDHLPYVDIIMKLEYAFYSDIINIPSLRLNELYTHLKNKWGKKEPKYFKGDKLFIIPFTDYIIEALEYPDDEFMNRWNNENRSTIRVIKQMSEEYCRILDFNQLQYFMGNITNIQSILPNKDFQECHLVLNQDFSAIETLCYKNPWIPFGVRLMPLCNVEHLFSSVMSEGDRELYTFVKFNMEHNTCNCTFLPWGCR</sequence>
<dbReference type="EMBL" id="CAJFCJ010000006">
    <property type="protein sequence ID" value="CAD5115908.1"/>
    <property type="molecule type" value="Genomic_DNA"/>
</dbReference>
<accession>A0A7I8VJM1</accession>
<dbReference type="AlphaFoldDB" id="A0A7I8VJM1"/>
<name>A0A7I8VJM1_9ANNE</name>
<proteinExistence type="predicted"/>
<gene>
    <name evidence="1" type="ORF">DGYR_LOCUS4592</name>
</gene>
<keyword evidence="2" id="KW-1185">Reference proteome</keyword>